<reference evidence="3" key="1">
    <citation type="submission" date="2022-06" db="EMBL/GenBank/DDBJ databases">
        <title>Sequencing the genomes of 1000 actinobacteria strains.</title>
        <authorList>
            <person name="Klenk H.-P."/>
        </authorList>
    </citation>
    <scope>NUCLEOTIDE SEQUENCE</scope>
    <source>
        <strain evidence="3">DSM 46694</strain>
    </source>
</reference>
<keyword evidence="4" id="KW-1185">Reference proteome</keyword>
<name>A0A9X2JZ19_9ACTN</name>
<evidence type="ECO:0000313" key="3">
    <source>
        <dbReference type="EMBL" id="MCP2353275.1"/>
    </source>
</evidence>
<organism evidence="3 4">
    <name type="scientific">Nonomuraea thailandensis</name>
    <dbReference type="NCBI Taxonomy" id="1188745"/>
    <lineage>
        <taxon>Bacteria</taxon>
        <taxon>Bacillati</taxon>
        <taxon>Actinomycetota</taxon>
        <taxon>Actinomycetes</taxon>
        <taxon>Streptosporangiales</taxon>
        <taxon>Streptosporangiaceae</taxon>
        <taxon>Nonomuraea</taxon>
    </lineage>
</organism>
<feature type="region of interest" description="Disordered" evidence="1">
    <location>
        <begin position="62"/>
        <end position="86"/>
    </location>
</feature>
<dbReference type="PANTHER" id="PTHR30007">
    <property type="entry name" value="PHP DOMAIN PROTEIN"/>
    <property type="match status" value="1"/>
</dbReference>
<gene>
    <name evidence="3" type="ORF">HD597_000295</name>
</gene>
<proteinExistence type="predicted"/>
<sequence length="148" mass="17338">MTPGRDSDTRQLPVLLERIRIPRPGGIGRPRTRLDSLTGDKAYSSAANRRLLRRRHIKVTIAQPRDQAAHRQAKGRHGGRPPAFDHTRYRRRNHIERLMNRRKQFRAVATRYDKLARRYRATIQIADIMIWLRARPDRTHTPDPGNTV</sequence>
<feature type="domain" description="Transposase IS4-like" evidence="2">
    <location>
        <begin position="2"/>
        <end position="121"/>
    </location>
</feature>
<dbReference type="GO" id="GO:0003677">
    <property type="term" value="F:DNA binding"/>
    <property type="evidence" value="ECO:0007669"/>
    <property type="project" value="InterPro"/>
</dbReference>
<dbReference type="Proteomes" id="UP001139648">
    <property type="component" value="Unassembled WGS sequence"/>
</dbReference>
<comment type="caution">
    <text evidence="3">The sequence shown here is derived from an EMBL/GenBank/DDBJ whole genome shotgun (WGS) entry which is preliminary data.</text>
</comment>
<dbReference type="AlphaFoldDB" id="A0A9X2JZ19"/>
<dbReference type="Pfam" id="PF01609">
    <property type="entry name" value="DDE_Tnp_1"/>
    <property type="match status" value="1"/>
</dbReference>
<protein>
    <submittedName>
        <fullName evidence="3">Transposase</fullName>
    </submittedName>
</protein>
<dbReference type="PANTHER" id="PTHR30007:SF1">
    <property type="entry name" value="BLR1914 PROTEIN"/>
    <property type="match status" value="1"/>
</dbReference>
<accession>A0A9X2JZ19</accession>
<dbReference type="InterPro" id="IPR002559">
    <property type="entry name" value="Transposase_11"/>
</dbReference>
<dbReference type="GO" id="GO:0006313">
    <property type="term" value="P:DNA transposition"/>
    <property type="evidence" value="ECO:0007669"/>
    <property type="project" value="InterPro"/>
</dbReference>
<dbReference type="GO" id="GO:0004803">
    <property type="term" value="F:transposase activity"/>
    <property type="evidence" value="ECO:0007669"/>
    <property type="project" value="InterPro"/>
</dbReference>
<evidence type="ECO:0000313" key="4">
    <source>
        <dbReference type="Proteomes" id="UP001139648"/>
    </source>
</evidence>
<dbReference type="EMBL" id="JAMZEB010000001">
    <property type="protein sequence ID" value="MCP2353275.1"/>
    <property type="molecule type" value="Genomic_DNA"/>
</dbReference>
<evidence type="ECO:0000259" key="2">
    <source>
        <dbReference type="Pfam" id="PF01609"/>
    </source>
</evidence>
<evidence type="ECO:0000256" key="1">
    <source>
        <dbReference type="SAM" id="MobiDB-lite"/>
    </source>
</evidence>